<name>A0A511VCQ4_9BACL</name>
<dbReference type="InterPro" id="IPR011059">
    <property type="entry name" value="Metal-dep_hydrolase_composite"/>
</dbReference>
<evidence type="ECO:0000313" key="3">
    <source>
        <dbReference type="Proteomes" id="UP000321157"/>
    </source>
</evidence>
<sequence length="432" mass="47090">MENTRVLMVNGTIFDGRGGDPVNGAIMIEGDKIVSVGSTEAFLQEVAEEVPRIDLGGRFVMPGLVEAHAHLSYYGANSVQDLDLNSPVEETVINAVLNAKTMLRSGYTSAISFGSISRIDVAIRDAINAGKIEGPRYLACGRDVTATGGMPDWNPDYLKLGMEGLGIKADGPWELRKAIRSIRKNGADVVKIYIDGEGMLDNDYPGELAYTEEEVCAAVDEAHRRGLLAVCHARGAEAVRIAVRAGMDIIGHANVLDDETVELLRSVRDRIFVVPAIEWHVGLYERGAEFGVTKEFLDANGYQEEINESISSVKRLKEAGVRVLPGGDFGFNWSPHGTYARDLQNFVEYFGYTPKEVLLAATRDAGAAMKPRGMIGTLESGKFADLIVVEGNPLEDVRILQEKERIVGVMKGGKWYHNDFVSSIQPTVSNLV</sequence>
<feature type="domain" description="Amidohydrolase-related" evidence="1">
    <location>
        <begin position="59"/>
        <end position="415"/>
    </location>
</feature>
<comment type="caution">
    <text evidence="2">The sequence shown here is derived from an EMBL/GenBank/DDBJ whole genome shotgun (WGS) entry which is preliminary data.</text>
</comment>
<gene>
    <name evidence="2" type="ORF">ADA01nite_40990</name>
</gene>
<dbReference type="InterPro" id="IPR006680">
    <property type="entry name" value="Amidohydro-rel"/>
</dbReference>
<evidence type="ECO:0000313" key="2">
    <source>
        <dbReference type="EMBL" id="GEN36639.1"/>
    </source>
</evidence>
<dbReference type="InterPro" id="IPR051781">
    <property type="entry name" value="Metallo-dep_Hydrolase"/>
</dbReference>
<dbReference type="CDD" id="cd01299">
    <property type="entry name" value="Met_dep_hydrolase_A"/>
    <property type="match status" value="1"/>
</dbReference>
<protein>
    <submittedName>
        <fullName evidence="2">Dipeptidase</fullName>
    </submittedName>
</protein>
<reference evidence="2 3" key="1">
    <citation type="submission" date="2019-07" db="EMBL/GenBank/DDBJ databases">
        <title>Whole genome shotgun sequence of Aneurinibacillus danicus NBRC 102444.</title>
        <authorList>
            <person name="Hosoyama A."/>
            <person name="Uohara A."/>
            <person name="Ohji S."/>
            <person name="Ichikawa N."/>
        </authorList>
    </citation>
    <scope>NUCLEOTIDE SEQUENCE [LARGE SCALE GENOMIC DNA]</scope>
    <source>
        <strain evidence="2 3">NBRC 102444</strain>
    </source>
</reference>
<dbReference type="PANTHER" id="PTHR43135:SF3">
    <property type="entry name" value="ALPHA-D-RIBOSE 1-METHYLPHOSPHONATE 5-TRIPHOSPHATE DIPHOSPHATASE"/>
    <property type="match status" value="1"/>
</dbReference>
<accession>A0A511VCQ4</accession>
<organism evidence="2 3">
    <name type="scientific">Aneurinibacillus danicus</name>
    <dbReference type="NCBI Taxonomy" id="267746"/>
    <lineage>
        <taxon>Bacteria</taxon>
        <taxon>Bacillati</taxon>
        <taxon>Bacillota</taxon>
        <taxon>Bacilli</taxon>
        <taxon>Bacillales</taxon>
        <taxon>Paenibacillaceae</taxon>
        <taxon>Aneurinibacillus group</taxon>
        <taxon>Aneurinibacillus</taxon>
    </lineage>
</organism>
<dbReference type="AlphaFoldDB" id="A0A511VCQ4"/>
<dbReference type="GO" id="GO:0016810">
    <property type="term" value="F:hydrolase activity, acting on carbon-nitrogen (but not peptide) bonds"/>
    <property type="evidence" value="ECO:0007669"/>
    <property type="project" value="InterPro"/>
</dbReference>
<dbReference type="EMBL" id="BJXX01000207">
    <property type="protein sequence ID" value="GEN36639.1"/>
    <property type="molecule type" value="Genomic_DNA"/>
</dbReference>
<dbReference type="Pfam" id="PF01979">
    <property type="entry name" value="Amidohydro_1"/>
    <property type="match status" value="1"/>
</dbReference>
<dbReference type="InterPro" id="IPR032466">
    <property type="entry name" value="Metal_Hydrolase"/>
</dbReference>
<dbReference type="Proteomes" id="UP000321157">
    <property type="component" value="Unassembled WGS sequence"/>
</dbReference>
<proteinExistence type="predicted"/>
<dbReference type="Gene3D" id="2.30.40.10">
    <property type="entry name" value="Urease, subunit C, domain 1"/>
    <property type="match status" value="1"/>
</dbReference>
<evidence type="ECO:0000259" key="1">
    <source>
        <dbReference type="Pfam" id="PF01979"/>
    </source>
</evidence>
<dbReference type="SUPFAM" id="SSF51338">
    <property type="entry name" value="Composite domain of metallo-dependent hydrolases"/>
    <property type="match status" value="1"/>
</dbReference>
<dbReference type="Gene3D" id="3.20.20.140">
    <property type="entry name" value="Metal-dependent hydrolases"/>
    <property type="match status" value="1"/>
</dbReference>
<keyword evidence="3" id="KW-1185">Reference proteome</keyword>
<dbReference type="PANTHER" id="PTHR43135">
    <property type="entry name" value="ALPHA-D-RIBOSE 1-METHYLPHOSPHONATE 5-TRIPHOSPHATE DIPHOSPHATASE"/>
    <property type="match status" value="1"/>
</dbReference>
<dbReference type="InterPro" id="IPR057744">
    <property type="entry name" value="OTAase-like"/>
</dbReference>
<dbReference type="SUPFAM" id="SSF51556">
    <property type="entry name" value="Metallo-dependent hydrolases"/>
    <property type="match status" value="1"/>
</dbReference>